<proteinExistence type="predicted"/>
<sequence length="47" mass="5125">MIVSLLYKVTRKLLSVPSVLLRGEAAKDAELRSGEPGSALGRQTRTR</sequence>
<dbReference type="Proteomes" id="UP000268727">
    <property type="component" value="Unassembled WGS sequence"/>
</dbReference>
<organism evidence="1 2">
    <name type="scientific">Saccharothrix texasensis</name>
    <dbReference type="NCBI Taxonomy" id="103734"/>
    <lineage>
        <taxon>Bacteria</taxon>
        <taxon>Bacillati</taxon>
        <taxon>Actinomycetota</taxon>
        <taxon>Actinomycetes</taxon>
        <taxon>Pseudonocardiales</taxon>
        <taxon>Pseudonocardiaceae</taxon>
        <taxon>Saccharothrix</taxon>
    </lineage>
</organism>
<keyword evidence="2" id="KW-1185">Reference proteome</keyword>
<dbReference type="AlphaFoldDB" id="A0A3N1HH62"/>
<accession>A0A3N1HH62</accession>
<dbReference type="RefSeq" id="WP_211348313.1">
    <property type="nucleotide sequence ID" value="NZ_RJKM01000001.1"/>
</dbReference>
<name>A0A3N1HH62_9PSEU</name>
<protein>
    <submittedName>
        <fullName evidence="1">Uncharacterized protein</fullName>
    </submittedName>
</protein>
<evidence type="ECO:0000313" key="2">
    <source>
        <dbReference type="Proteomes" id="UP000268727"/>
    </source>
</evidence>
<comment type="caution">
    <text evidence="1">The sequence shown here is derived from an EMBL/GenBank/DDBJ whole genome shotgun (WGS) entry which is preliminary data.</text>
</comment>
<gene>
    <name evidence="1" type="ORF">EDD40_7310</name>
</gene>
<reference evidence="1 2" key="1">
    <citation type="submission" date="2018-11" db="EMBL/GenBank/DDBJ databases">
        <title>Sequencing the genomes of 1000 actinobacteria strains.</title>
        <authorList>
            <person name="Klenk H.-P."/>
        </authorList>
    </citation>
    <scope>NUCLEOTIDE SEQUENCE [LARGE SCALE GENOMIC DNA]</scope>
    <source>
        <strain evidence="1 2">DSM 44231</strain>
    </source>
</reference>
<evidence type="ECO:0000313" key="1">
    <source>
        <dbReference type="EMBL" id="ROP41847.1"/>
    </source>
</evidence>
<dbReference type="EMBL" id="RJKM01000001">
    <property type="protein sequence ID" value="ROP41847.1"/>
    <property type="molecule type" value="Genomic_DNA"/>
</dbReference>